<evidence type="ECO:0000256" key="1">
    <source>
        <dbReference type="ARBA" id="ARBA00022490"/>
    </source>
</evidence>
<dbReference type="NCBIfam" id="TIGR00084">
    <property type="entry name" value="ruvA"/>
    <property type="match status" value="1"/>
</dbReference>
<feature type="region of interest" description="Domain II" evidence="6">
    <location>
        <begin position="64"/>
        <end position="141"/>
    </location>
</feature>
<dbReference type="Pfam" id="PF01330">
    <property type="entry name" value="RuvA_N"/>
    <property type="match status" value="1"/>
</dbReference>
<dbReference type="GO" id="GO:0006310">
    <property type="term" value="P:DNA recombination"/>
    <property type="evidence" value="ECO:0007669"/>
    <property type="project" value="UniProtKB-UniRule"/>
</dbReference>
<protein>
    <recommendedName>
        <fullName evidence="6">Holliday junction branch migration complex subunit RuvA</fullName>
    </recommendedName>
</protein>
<comment type="function">
    <text evidence="6">The RuvA-RuvB-RuvC complex processes Holliday junction (HJ) DNA during genetic recombination and DNA repair, while the RuvA-RuvB complex plays an important role in the rescue of blocked DNA replication forks via replication fork reversal (RFR). RuvA specifically binds to HJ cruciform DNA, conferring on it an open structure. The RuvB hexamer acts as an ATP-dependent pump, pulling dsDNA into and through the RuvAB complex. HJ branch migration allows RuvC to scan DNA until it finds its consensus sequence, where it cleaves and resolves the cruciform DNA.</text>
</comment>
<feature type="region of interest" description="Domain III" evidence="6">
    <location>
        <begin position="144"/>
        <end position="216"/>
    </location>
</feature>
<dbReference type="GO" id="GO:0005524">
    <property type="term" value="F:ATP binding"/>
    <property type="evidence" value="ECO:0007669"/>
    <property type="project" value="InterPro"/>
</dbReference>
<name>A0A1R1LA20_9MICC</name>
<evidence type="ECO:0000256" key="6">
    <source>
        <dbReference type="HAMAP-Rule" id="MF_00031"/>
    </source>
</evidence>
<keyword evidence="8" id="KW-0547">Nucleotide-binding</keyword>
<keyword evidence="2 6" id="KW-0227">DNA damage</keyword>
<dbReference type="InterPro" id="IPR000085">
    <property type="entry name" value="RuvA"/>
</dbReference>
<keyword evidence="8" id="KW-0378">Hydrolase</keyword>
<evidence type="ECO:0000259" key="7">
    <source>
        <dbReference type="SMART" id="SM00278"/>
    </source>
</evidence>
<feature type="domain" description="Helix-hairpin-helix DNA-binding motif class 1" evidence="7">
    <location>
        <begin position="72"/>
        <end position="91"/>
    </location>
</feature>
<evidence type="ECO:0000256" key="2">
    <source>
        <dbReference type="ARBA" id="ARBA00022763"/>
    </source>
</evidence>
<evidence type="ECO:0000256" key="4">
    <source>
        <dbReference type="ARBA" id="ARBA00023172"/>
    </source>
</evidence>
<dbReference type="GO" id="GO:0009378">
    <property type="term" value="F:four-way junction helicase activity"/>
    <property type="evidence" value="ECO:0007669"/>
    <property type="project" value="InterPro"/>
</dbReference>
<reference evidence="8 9" key="1">
    <citation type="submission" date="2016-12" db="EMBL/GenBank/DDBJ databases">
        <title>Draft genome of Tersicoccus phoenicis 1P05MA.</title>
        <authorList>
            <person name="Nakajima Y."/>
            <person name="Yoshizawa S."/>
            <person name="Nakamura K."/>
            <person name="Ogura Y."/>
            <person name="Hayashi T."/>
            <person name="Kogure K."/>
        </authorList>
    </citation>
    <scope>NUCLEOTIDE SEQUENCE [LARGE SCALE GENOMIC DNA]</scope>
    <source>
        <strain evidence="8 9">1p05MA</strain>
    </source>
</reference>
<dbReference type="Gene3D" id="2.40.50.140">
    <property type="entry name" value="Nucleic acid-binding proteins"/>
    <property type="match status" value="1"/>
</dbReference>
<evidence type="ECO:0000313" key="8">
    <source>
        <dbReference type="EMBL" id="OMH24386.1"/>
    </source>
</evidence>
<evidence type="ECO:0000256" key="3">
    <source>
        <dbReference type="ARBA" id="ARBA00023125"/>
    </source>
</evidence>
<comment type="caution">
    <text evidence="6">Lacks conserved residue(s) required for the propagation of feature annotation.</text>
</comment>
<sequence length="216" mass="22155">MISSLRGTVTHVGLTSAVIDVNGFGMLVHATPQTLASLRVGESATVATSMVVREDSMTLFGFPDAEHREVFETLLGVSGVGPRLALAVLAVHDPEAVRVAATSGDDKAFSKVPGIGPKGARRIVLELADKLVPTGAATTTPAAASAPAWQPQVLQALTGLGWSEKDAASALDAATADEPDVAARGNVAEILRLTLRWLGQDTGRASRNATVGAGRG</sequence>
<keyword evidence="9" id="KW-1185">Reference proteome</keyword>
<dbReference type="Proteomes" id="UP000187085">
    <property type="component" value="Unassembled WGS sequence"/>
</dbReference>
<evidence type="ECO:0000256" key="5">
    <source>
        <dbReference type="ARBA" id="ARBA00023204"/>
    </source>
</evidence>
<dbReference type="EMBL" id="MRDE01000058">
    <property type="protein sequence ID" value="OMH24386.1"/>
    <property type="molecule type" value="Genomic_DNA"/>
</dbReference>
<evidence type="ECO:0000313" key="9">
    <source>
        <dbReference type="Proteomes" id="UP000187085"/>
    </source>
</evidence>
<dbReference type="Gene3D" id="1.10.8.10">
    <property type="entry name" value="DNA helicase RuvA subunit, C-terminal domain"/>
    <property type="match status" value="1"/>
</dbReference>
<dbReference type="InterPro" id="IPR012340">
    <property type="entry name" value="NA-bd_OB-fold"/>
</dbReference>
<dbReference type="Pfam" id="PF14520">
    <property type="entry name" value="HHH_5"/>
    <property type="match status" value="1"/>
</dbReference>
<accession>A0A1R1LA20</accession>
<dbReference type="GO" id="GO:0000400">
    <property type="term" value="F:four-way junction DNA binding"/>
    <property type="evidence" value="ECO:0007669"/>
    <property type="project" value="UniProtKB-UniRule"/>
</dbReference>
<dbReference type="RefSeq" id="WP_076704045.1">
    <property type="nucleotide sequence ID" value="NZ_MRDE01000058.1"/>
</dbReference>
<dbReference type="SUPFAM" id="SSF47781">
    <property type="entry name" value="RuvA domain 2-like"/>
    <property type="match status" value="1"/>
</dbReference>
<keyword evidence="1 6" id="KW-0963">Cytoplasm</keyword>
<proteinExistence type="inferred from homology"/>
<dbReference type="GO" id="GO:0005737">
    <property type="term" value="C:cytoplasm"/>
    <property type="evidence" value="ECO:0007669"/>
    <property type="project" value="UniProtKB-SubCell"/>
</dbReference>
<dbReference type="SUPFAM" id="SSF46929">
    <property type="entry name" value="DNA helicase RuvA subunit, C-terminal domain"/>
    <property type="match status" value="1"/>
</dbReference>
<dbReference type="Gene3D" id="1.10.150.20">
    <property type="entry name" value="5' to 3' exonuclease, C-terminal subdomain"/>
    <property type="match status" value="1"/>
</dbReference>
<comment type="caution">
    <text evidence="8">The sequence shown here is derived from an EMBL/GenBank/DDBJ whole genome shotgun (WGS) entry which is preliminary data.</text>
</comment>
<dbReference type="STRING" id="554083.BKD30_08715"/>
<comment type="similarity">
    <text evidence="6">Belongs to the RuvA family.</text>
</comment>
<dbReference type="GO" id="GO:0006281">
    <property type="term" value="P:DNA repair"/>
    <property type="evidence" value="ECO:0007669"/>
    <property type="project" value="UniProtKB-UniRule"/>
</dbReference>
<dbReference type="OrthoDB" id="5293449at2"/>
<gene>
    <name evidence="6" type="primary">ruvA</name>
    <name evidence="8" type="ORF">BKD30_08715</name>
</gene>
<dbReference type="InterPro" id="IPR013849">
    <property type="entry name" value="DNA_helicase_Holl-junc_RuvA_I"/>
</dbReference>
<dbReference type="SUPFAM" id="SSF50249">
    <property type="entry name" value="Nucleic acid-binding proteins"/>
    <property type="match status" value="1"/>
</dbReference>
<organism evidence="8 9">
    <name type="scientific">Tersicoccus phoenicis</name>
    <dbReference type="NCBI Taxonomy" id="554083"/>
    <lineage>
        <taxon>Bacteria</taxon>
        <taxon>Bacillati</taxon>
        <taxon>Actinomycetota</taxon>
        <taxon>Actinomycetes</taxon>
        <taxon>Micrococcales</taxon>
        <taxon>Micrococcaceae</taxon>
        <taxon>Tersicoccus</taxon>
    </lineage>
</organism>
<dbReference type="GO" id="GO:0048476">
    <property type="term" value="C:Holliday junction resolvase complex"/>
    <property type="evidence" value="ECO:0007669"/>
    <property type="project" value="UniProtKB-UniRule"/>
</dbReference>
<keyword evidence="4 6" id="KW-0233">DNA recombination</keyword>
<keyword evidence="5 6" id="KW-0234">DNA repair</keyword>
<comment type="subunit">
    <text evidence="6">Homotetramer. Forms an RuvA(8)-RuvB(12)-Holliday junction (HJ) complex. HJ DNA is sandwiched between 2 RuvA tetramers; dsDNA enters through RuvA and exits via RuvB. An RuvB hexamer assembles on each DNA strand where it exits the tetramer. Each RuvB hexamer is contacted by two RuvA subunits (via domain III) on 2 adjacent RuvB subunits; this complex drives branch migration. In the full resolvosome a probable DNA-RuvA(4)-RuvB(12)-RuvC(2) complex forms which resolves the HJ.</text>
</comment>
<comment type="subcellular location">
    <subcellularLocation>
        <location evidence="6">Cytoplasm</location>
    </subcellularLocation>
</comment>
<keyword evidence="3 6" id="KW-0238">DNA-binding</keyword>
<dbReference type="InterPro" id="IPR010994">
    <property type="entry name" value="RuvA_2-like"/>
</dbReference>
<keyword evidence="8" id="KW-0347">Helicase</keyword>
<dbReference type="Pfam" id="PF07499">
    <property type="entry name" value="RuvA_C"/>
    <property type="match status" value="1"/>
</dbReference>
<comment type="domain">
    <text evidence="6">Has three domains with a flexible linker between the domains II and III and assumes an 'L' shape. Domain III is highly mobile and contacts RuvB.</text>
</comment>
<dbReference type="AlphaFoldDB" id="A0A1R1LA20"/>
<keyword evidence="8" id="KW-0067">ATP-binding</keyword>
<dbReference type="InterPro" id="IPR003583">
    <property type="entry name" value="Hlx-hairpin-Hlx_DNA-bd_motif"/>
</dbReference>
<dbReference type="InterPro" id="IPR011114">
    <property type="entry name" value="RuvA_C"/>
</dbReference>
<dbReference type="SMART" id="SM00278">
    <property type="entry name" value="HhH1"/>
    <property type="match status" value="2"/>
</dbReference>
<dbReference type="InterPro" id="IPR036267">
    <property type="entry name" value="RuvA_C_sf"/>
</dbReference>
<feature type="domain" description="Helix-hairpin-helix DNA-binding motif class 1" evidence="7">
    <location>
        <begin position="107"/>
        <end position="126"/>
    </location>
</feature>
<dbReference type="GO" id="GO:0009379">
    <property type="term" value="C:Holliday junction helicase complex"/>
    <property type="evidence" value="ECO:0007669"/>
    <property type="project" value="InterPro"/>
</dbReference>
<dbReference type="HAMAP" id="MF_00031">
    <property type="entry name" value="DNA_HJ_migration_RuvA"/>
    <property type="match status" value="1"/>
</dbReference>